<protein>
    <submittedName>
        <fullName evidence="1">Uncharacterized protein</fullName>
    </submittedName>
</protein>
<evidence type="ECO:0000313" key="1">
    <source>
        <dbReference type="EMBL" id="GBP28376.1"/>
    </source>
</evidence>
<reference evidence="1 2" key="1">
    <citation type="journal article" date="2019" name="Commun. Biol.">
        <title>The bagworm genome reveals a unique fibroin gene that provides high tensile strength.</title>
        <authorList>
            <person name="Kono N."/>
            <person name="Nakamura H."/>
            <person name="Ohtoshi R."/>
            <person name="Tomita M."/>
            <person name="Numata K."/>
            <person name="Arakawa K."/>
        </authorList>
    </citation>
    <scope>NUCLEOTIDE SEQUENCE [LARGE SCALE GENOMIC DNA]</scope>
</reference>
<gene>
    <name evidence="1" type="ORF">EVAR_102946_1</name>
</gene>
<dbReference type="EMBL" id="BGZK01000206">
    <property type="protein sequence ID" value="GBP28376.1"/>
    <property type="molecule type" value="Genomic_DNA"/>
</dbReference>
<sequence length="78" mass="9016">MPHKWSAERAIDRRTSASARLWGRRVTLACGAQHDTRRPSDERLCLSGTEAAPVFTAVHRGRRRRHFFYCSVSSYQLQ</sequence>
<name>A0A4C1UQX0_EUMVA</name>
<organism evidence="1 2">
    <name type="scientific">Eumeta variegata</name>
    <name type="common">Bagworm moth</name>
    <name type="synonym">Eumeta japonica</name>
    <dbReference type="NCBI Taxonomy" id="151549"/>
    <lineage>
        <taxon>Eukaryota</taxon>
        <taxon>Metazoa</taxon>
        <taxon>Ecdysozoa</taxon>
        <taxon>Arthropoda</taxon>
        <taxon>Hexapoda</taxon>
        <taxon>Insecta</taxon>
        <taxon>Pterygota</taxon>
        <taxon>Neoptera</taxon>
        <taxon>Endopterygota</taxon>
        <taxon>Lepidoptera</taxon>
        <taxon>Glossata</taxon>
        <taxon>Ditrysia</taxon>
        <taxon>Tineoidea</taxon>
        <taxon>Psychidae</taxon>
        <taxon>Oiketicinae</taxon>
        <taxon>Eumeta</taxon>
    </lineage>
</organism>
<evidence type="ECO:0000313" key="2">
    <source>
        <dbReference type="Proteomes" id="UP000299102"/>
    </source>
</evidence>
<proteinExistence type="predicted"/>
<dbReference type="AlphaFoldDB" id="A0A4C1UQX0"/>
<dbReference type="Proteomes" id="UP000299102">
    <property type="component" value="Unassembled WGS sequence"/>
</dbReference>
<accession>A0A4C1UQX0</accession>
<keyword evidence="2" id="KW-1185">Reference proteome</keyword>
<comment type="caution">
    <text evidence="1">The sequence shown here is derived from an EMBL/GenBank/DDBJ whole genome shotgun (WGS) entry which is preliminary data.</text>
</comment>